<name>G0WFY2_NAUDC</name>
<dbReference type="STRING" id="1071378.G0WFY2"/>
<dbReference type="InterPro" id="IPR006742">
    <property type="entry name" value="Mating_factor_alpha_C"/>
</dbReference>
<dbReference type="GeneID" id="11493547"/>
<dbReference type="Pfam" id="PF05436">
    <property type="entry name" value="MF_alpha_N"/>
    <property type="match status" value="1"/>
</dbReference>
<evidence type="ECO:0000313" key="3">
    <source>
        <dbReference type="EMBL" id="CCD26693.1"/>
    </source>
</evidence>
<dbReference type="Proteomes" id="UP000000689">
    <property type="component" value="Chromosome 9"/>
</dbReference>
<accession>G0WFY2</accession>
<dbReference type="KEGG" id="ndi:NDAI_0I01240"/>
<dbReference type="OMA" id="AEAKWGW"/>
<evidence type="ECO:0000256" key="1">
    <source>
        <dbReference type="SAM" id="SignalP"/>
    </source>
</evidence>
<proteinExistence type="predicted"/>
<feature type="domain" description="Mating factor alpha precursor N-terminal" evidence="2">
    <location>
        <begin position="1"/>
        <end position="86"/>
    </location>
</feature>
<dbReference type="OrthoDB" id="3766782at2759"/>
<evidence type="ECO:0000313" key="4">
    <source>
        <dbReference type="Proteomes" id="UP000000689"/>
    </source>
</evidence>
<dbReference type="EMBL" id="HE580275">
    <property type="protein sequence ID" value="CCD26693.1"/>
    <property type="molecule type" value="Genomic_DNA"/>
</dbReference>
<protein>
    <recommendedName>
        <fullName evidence="2">Mating factor alpha precursor N-terminal domain-containing protein</fullName>
    </recommendedName>
</protein>
<sequence>MKFSTLLSTAAALASTSLAAPINTTETIDNSSAATSADIPAEAILGYLDLDGDNDIALLPFANATSNGLLFVNTTIVEQATKEQQNGDGSVDLTKREADAEANWHWLRLDPGQPLYKREADAEAEANWHWLRLDPGQPLYKREADADAEANWHWLRLDPGQPLYKREAAADAEANWHWLRLDPGQPLY</sequence>
<dbReference type="GO" id="GO:0007618">
    <property type="term" value="P:mating"/>
    <property type="evidence" value="ECO:0007669"/>
    <property type="project" value="InterPro"/>
</dbReference>
<gene>
    <name evidence="3" type="primary">NDAI0I01240</name>
    <name evidence="3" type="ordered locus">NDAI_0I01240</name>
</gene>
<dbReference type="Pfam" id="PF04648">
    <property type="entry name" value="MF_alpha"/>
    <property type="match status" value="4"/>
</dbReference>
<dbReference type="RefSeq" id="XP_003671936.1">
    <property type="nucleotide sequence ID" value="XM_003671888.1"/>
</dbReference>
<dbReference type="HOGENOM" id="CLU_136956_0_0_1"/>
<keyword evidence="1" id="KW-0732">Signal</keyword>
<dbReference type="InterPro" id="IPR008675">
    <property type="entry name" value="Mating_factor_alpha_N"/>
</dbReference>
<dbReference type="GO" id="GO:0000772">
    <property type="term" value="F:mating pheromone activity"/>
    <property type="evidence" value="ECO:0007669"/>
    <property type="project" value="InterPro"/>
</dbReference>
<reference evidence="3 4" key="1">
    <citation type="journal article" date="2011" name="Proc. Natl. Acad. Sci. U.S.A.">
        <title>Evolutionary erosion of yeast sex chromosomes by mating-type switching accidents.</title>
        <authorList>
            <person name="Gordon J.L."/>
            <person name="Armisen D."/>
            <person name="Proux-Wera E."/>
            <person name="Oheigeartaigh S.S."/>
            <person name="Byrne K.P."/>
            <person name="Wolfe K.H."/>
        </authorList>
    </citation>
    <scope>NUCLEOTIDE SEQUENCE [LARGE SCALE GENOMIC DNA]</scope>
    <source>
        <strain evidence="4">ATCC 10597 / BCRC 20456 / CBS 421 / NBRC 0211 / NRRL Y-12639</strain>
    </source>
</reference>
<dbReference type="AlphaFoldDB" id="G0WFY2"/>
<dbReference type="GO" id="GO:0005576">
    <property type="term" value="C:extracellular region"/>
    <property type="evidence" value="ECO:0007669"/>
    <property type="project" value="InterPro"/>
</dbReference>
<evidence type="ECO:0000259" key="2">
    <source>
        <dbReference type="Pfam" id="PF05436"/>
    </source>
</evidence>
<organism evidence="3 4">
    <name type="scientific">Naumovozyma dairenensis (strain ATCC 10597 / BCRC 20456 / CBS 421 / NBRC 0211 / NRRL Y-12639)</name>
    <name type="common">Saccharomyces dairenensis</name>
    <dbReference type="NCBI Taxonomy" id="1071378"/>
    <lineage>
        <taxon>Eukaryota</taxon>
        <taxon>Fungi</taxon>
        <taxon>Dikarya</taxon>
        <taxon>Ascomycota</taxon>
        <taxon>Saccharomycotina</taxon>
        <taxon>Saccharomycetes</taxon>
        <taxon>Saccharomycetales</taxon>
        <taxon>Saccharomycetaceae</taxon>
        <taxon>Naumovozyma</taxon>
    </lineage>
</organism>
<feature type="signal peptide" evidence="1">
    <location>
        <begin position="1"/>
        <end position="19"/>
    </location>
</feature>
<feature type="chain" id="PRO_5003411233" description="Mating factor alpha precursor N-terminal domain-containing protein" evidence="1">
    <location>
        <begin position="20"/>
        <end position="188"/>
    </location>
</feature>
<dbReference type="eggNOG" id="ENOG502S0T3">
    <property type="taxonomic scope" value="Eukaryota"/>
</dbReference>
<keyword evidence="4" id="KW-1185">Reference proteome</keyword>